<dbReference type="InterPro" id="IPR001841">
    <property type="entry name" value="Znf_RING"/>
</dbReference>
<dbReference type="KEGG" id="dpx:DAPPUDRAFT_235713"/>
<dbReference type="GO" id="GO:0061630">
    <property type="term" value="F:ubiquitin protein ligase activity"/>
    <property type="evidence" value="ECO:0000318"/>
    <property type="project" value="GO_Central"/>
</dbReference>
<dbReference type="SMART" id="SM00184">
    <property type="entry name" value="RING"/>
    <property type="match status" value="1"/>
</dbReference>
<gene>
    <name evidence="12" type="ORF">DAPPUDRAFT_235713</name>
</gene>
<evidence type="ECO:0000256" key="4">
    <source>
        <dbReference type="ARBA" id="ARBA00022771"/>
    </source>
</evidence>
<evidence type="ECO:0000259" key="11">
    <source>
        <dbReference type="PROSITE" id="PS50089"/>
    </source>
</evidence>
<evidence type="ECO:0000256" key="7">
    <source>
        <dbReference type="ARBA" id="ARBA00022989"/>
    </source>
</evidence>
<accession>E9G0M0</accession>
<keyword evidence="2 10" id="KW-0812">Transmembrane</keyword>
<dbReference type="PANTHER" id="PTHR15860:SF0">
    <property type="entry name" value="LP20373P"/>
    <property type="match status" value="1"/>
</dbReference>
<dbReference type="EMBL" id="GL732528">
    <property type="protein sequence ID" value="EFX87379.1"/>
    <property type="molecule type" value="Genomic_DNA"/>
</dbReference>
<evidence type="ECO:0000256" key="10">
    <source>
        <dbReference type="SAM" id="Phobius"/>
    </source>
</evidence>
<dbReference type="PROSITE" id="PS00518">
    <property type="entry name" value="ZF_RING_1"/>
    <property type="match status" value="1"/>
</dbReference>
<feature type="transmembrane region" description="Helical" evidence="10">
    <location>
        <begin position="45"/>
        <end position="63"/>
    </location>
</feature>
<dbReference type="InParanoid" id="E9G0M0"/>
<evidence type="ECO:0000256" key="8">
    <source>
        <dbReference type="ARBA" id="ARBA00023136"/>
    </source>
</evidence>
<keyword evidence="3" id="KW-0479">Metal-binding</keyword>
<proteinExistence type="predicted"/>
<dbReference type="Proteomes" id="UP000000305">
    <property type="component" value="Unassembled WGS sequence"/>
</dbReference>
<keyword evidence="4 9" id="KW-0863">Zinc-finger</keyword>
<dbReference type="PROSITE" id="PS50089">
    <property type="entry name" value="ZF_RING_2"/>
    <property type="match status" value="1"/>
</dbReference>
<dbReference type="GO" id="GO:0016020">
    <property type="term" value="C:membrane"/>
    <property type="evidence" value="ECO:0007669"/>
    <property type="project" value="UniProtKB-SubCell"/>
</dbReference>
<sequence>MILVSNMYQKAWLVFSFVHVLKIRLENETINYVFDILPPLNIYGVHLYVGIFICSNFVSARVLSKRDDRLPPKIFDDGDCAVCMSPHVNPSRPITCGHTFCYDCIIRWCRIKITCPICKQVFTRLQRTYDDDGQTRIITVNKEFLMPFFDFDMTTFTLELIGDLFSMFCPGIITCLL</sequence>
<keyword evidence="5" id="KW-0833">Ubl conjugation pathway</keyword>
<dbReference type="PANTHER" id="PTHR15860">
    <property type="entry name" value="UNCHARACTERIZED RING FINGER-CONTAINING PROTEIN"/>
    <property type="match status" value="1"/>
</dbReference>
<evidence type="ECO:0000256" key="5">
    <source>
        <dbReference type="ARBA" id="ARBA00022786"/>
    </source>
</evidence>
<protein>
    <recommendedName>
        <fullName evidence="11">RING-type domain-containing protein</fullName>
    </recommendedName>
</protein>
<dbReference type="InterPro" id="IPR013083">
    <property type="entry name" value="Znf_RING/FYVE/PHD"/>
</dbReference>
<dbReference type="SUPFAM" id="SSF57850">
    <property type="entry name" value="RING/U-box"/>
    <property type="match status" value="1"/>
</dbReference>
<keyword evidence="7 10" id="KW-1133">Transmembrane helix</keyword>
<feature type="domain" description="RING-type" evidence="11">
    <location>
        <begin position="80"/>
        <end position="119"/>
    </location>
</feature>
<evidence type="ECO:0000256" key="3">
    <source>
        <dbReference type="ARBA" id="ARBA00022723"/>
    </source>
</evidence>
<dbReference type="AlphaFoldDB" id="E9G0M0"/>
<keyword evidence="6" id="KW-0862">Zinc</keyword>
<keyword evidence="13" id="KW-1185">Reference proteome</keyword>
<evidence type="ECO:0000256" key="2">
    <source>
        <dbReference type="ARBA" id="ARBA00022692"/>
    </source>
</evidence>
<dbReference type="Pfam" id="PF13639">
    <property type="entry name" value="zf-RING_2"/>
    <property type="match status" value="1"/>
</dbReference>
<evidence type="ECO:0000256" key="6">
    <source>
        <dbReference type="ARBA" id="ARBA00022833"/>
    </source>
</evidence>
<evidence type="ECO:0000313" key="13">
    <source>
        <dbReference type="Proteomes" id="UP000000305"/>
    </source>
</evidence>
<dbReference type="GO" id="GO:0008270">
    <property type="term" value="F:zinc ion binding"/>
    <property type="evidence" value="ECO:0007669"/>
    <property type="project" value="UniProtKB-KW"/>
</dbReference>
<evidence type="ECO:0000256" key="9">
    <source>
        <dbReference type="PROSITE-ProRule" id="PRU00175"/>
    </source>
</evidence>
<dbReference type="InterPro" id="IPR017907">
    <property type="entry name" value="Znf_RING_CS"/>
</dbReference>
<dbReference type="OrthoDB" id="6105938at2759"/>
<comment type="subcellular location">
    <subcellularLocation>
        <location evidence="1">Membrane</location>
        <topology evidence="1">Multi-pass membrane protein</topology>
    </subcellularLocation>
</comment>
<dbReference type="Gene3D" id="3.30.40.10">
    <property type="entry name" value="Zinc/RING finger domain, C3HC4 (zinc finger)"/>
    <property type="match status" value="1"/>
</dbReference>
<dbReference type="InterPro" id="IPR044235">
    <property type="entry name" value="RNFT1/2"/>
</dbReference>
<name>E9G0M0_DAPPU</name>
<dbReference type="HOGENOM" id="CLU_1284455_0_0_1"/>
<keyword evidence="8 10" id="KW-0472">Membrane</keyword>
<evidence type="ECO:0000313" key="12">
    <source>
        <dbReference type="EMBL" id="EFX87379.1"/>
    </source>
</evidence>
<reference evidence="12 13" key="1">
    <citation type="journal article" date="2011" name="Science">
        <title>The ecoresponsive genome of Daphnia pulex.</title>
        <authorList>
            <person name="Colbourne J.K."/>
            <person name="Pfrender M.E."/>
            <person name="Gilbert D."/>
            <person name="Thomas W.K."/>
            <person name="Tucker A."/>
            <person name="Oakley T.H."/>
            <person name="Tokishita S."/>
            <person name="Aerts A."/>
            <person name="Arnold G.J."/>
            <person name="Basu M.K."/>
            <person name="Bauer D.J."/>
            <person name="Caceres C.E."/>
            <person name="Carmel L."/>
            <person name="Casola C."/>
            <person name="Choi J.H."/>
            <person name="Detter J.C."/>
            <person name="Dong Q."/>
            <person name="Dusheyko S."/>
            <person name="Eads B.D."/>
            <person name="Frohlich T."/>
            <person name="Geiler-Samerotte K.A."/>
            <person name="Gerlach D."/>
            <person name="Hatcher P."/>
            <person name="Jogdeo S."/>
            <person name="Krijgsveld J."/>
            <person name="Kriventseva E.V."/>
            <person name="Kultz D."/>
            <person name="Laforsch C."/>
            <person name="Lindquist E."/>
            <person name="Lopez J."/>
            <person name="Manak J.R."/>
            <person name="Muller J."/>
            <person name="Pangilinan J."/>
            <person name="Patwardhan R.P."/>
            <person name="Pitluck S."/>
            <person name="Pritham E.J."/>
            <person name="Rechtsteiner A."/>
            <person name="Rho M."/>
            <person name="Rogozin I.B."/>
            <person name="Sakarya O."/>
            <person name="Salamov A."/>
            <person name="Schaack S."/>
            <person name="Shapiro H."/>
            <person name="Shiga Y."/>
            <person name="Skalitzky C."/>
            <person name="Smith Z."/>
            <person name="Souvorov A."/>
            <person name="Sung W."/>
            <person name="Tang Z."/>
            <person name="Tsuchiya D."/>
            <person name="Tu H."/>
            <person name="Vos H."/>
            <person name="Wang M."/>
            <person name="Wolf Y.I."/>
            <person name="Yamagata H."/>
            <person name="Yamada T."/>
            <person name="Ye Y."/>
            <person name="Shaw J.R."/>
            <person name="Andrews J."/>
            <person name="Crease T.J."/>
            <person name="Tang H."/>
            <person name="Lucas S.M."/>
            <person name="Robertson H.M."/>
            <person name="Bork P."/>
            <person name="Koonin E.V."/>
            <person name="Zdobnov E.M."/>
            <person name="Grigoriev I.V."/>
            <person name="Lynch M."/>
            <person name="Boore J.L."/>
        </authorList>
    </citation>
    <scope>NUCLEOTIDE SEQUENCE [LARGE SCALE GENOMIC DNA]</scope>
</reference>
<dbReference type="GO" id="GO:1904294">
    <property type="term" value="P:positive regulation of ERAD pathway"/>
    <property type="evidence" value="ECO:0007669"/>
    <property type="project" value="InterPro"/>
</dbReference>
<evidence type="ECO:0000256" key="1">
    <source>
        <dbReference type="ARBA" id="ARBA00004141"/>
    </source>
</evidence>
<organism evidence="12 13">
    <name type="scientific">Daphnia pulex</name>
    <name type="common">Water flea</name>
    <dbReference type="NCBI Taxonomy" id="6669"/>
    <lineage>
        <taxon>Eukaryota</taxon>
        <taxon>Metazoa</taxon>
        <taxon>Ecdysozoa</taxon>
        <taxon>Arthropoda</taxon>
        <taxon>Crustacea</taxon>
        <taxon>Branchiopoda</taxon>
        <taxon>Diplostraca</taxon>
        <taxon>Cladocera</taxon>
        <taxon>Anomopoda</taxon>
        <taxon>Daphniidae</taxon>
        <taxon>Daphnia</taxon>
    </lineage>
</organism>